<name>A0A382R098_9ZZZZ</name>
<reference evidence="1" key="1">
    <citation type="submission" date="2018-05" db="EMBL/GenBank/DDBJ databases">
        <authorList>
            <person name="Lanie J.A."/>
            <person name="Ng W.-L."/>
            <person name="Kazmierczak K.M."/>
            <person name="Andrzejewski T.M."/>
            <person name="Davidsen T.M."/>
            <person name="Wayne K.J."/>
            <person name="Tettelin H."/>
            <person name="Glass J.I."/>
            <person name="Rusch D."/>
            <person name="Podicherti R."/>
            <person name="Tsui H.-C.T."/>
            <person name="Winkler M.E."/>
        </authorList>
    </citation>
    <scope>NUCLEOTIDE SEQUENCE</scope>
</reference>
<dbReference type="AlphaFoldDB" id="A0A382R098"/>
<accession>A0A382R098</accession>
<gene>
    <name evidence="1" type="ORF">METZ01_LOCUS343970</name>
</gene>
<organism evidence="1">
    <name type="scientific">marine metagenome</name>
    <dbReference type="NCBI Taxonomy" id="408172"/>
    <lineage>
        <taxon>unclassified sequences</taxon>
        <taxon>metagenomes</taxon>
        <taxon>ecological metagenomes</taxon>
    </lineage>
</organism>
<dbReference type="EMBL" id="UINC01118171">
    <property type="protein sequence ID" value="SVC91116.1"/>
    <property type="molecule type" value="Genomic_DNA"/>
</dbReference>
<evidence type="ECO:0000313" key="1">
    <source>
        <dbReference type="EMBL" id="SVC91116.1"/>
    </source>
</evidence>
<proteinExistence type="predicted"/>
<protein>
    <submittedName>
        <fullName evidence="1">Uncharacterized protein</fullName>
    </submittedName>
</protein>
<sequence>MIPQPRSSMLELPEYVPGESNLKGIVDPIKLSSNES</sequence>
<feature type="non-terminal residue" evidence="1">
    <location>
        <position position="36"/>
    </location>
</feature>